<accession>A0ABW3UN81</accession>
<name>A0ABW3UN81_9BACL</name>
<dbReference type="RefSeq" id="WP_079910035.1">
    <property type="nucleotide sequence ID" value="NZ_BAABJG010000018.1"/>
</dbReference>
<feature type="domain" description="S1 motif" evidence="6">
    <location>
        <begin position="36"/>
        <end position="116"/>
    </location>
</feature>
<dbReference type="EMBL" id="JBHTLU010000023">
    <property type="protein sequence ID" value="MFD1222208.1"/>
    <property type="molecule type" value="Genomic_DNA"/>
</dbReference>
<proteinExistence type="predicted"/>
<evidence type="ECO:0000256" key="1">
    <source>
        <dbReference type="ARBA" id="ARBA00001946"/>
    </source>
</evidence>
<keyword evidence="5" id="KW-0694">RNA-binding</keyword>
<comment type="cofactor">
    <cofactor evidence="1">
        <name>Mg(2+)</name>
        <dbReference type="ChEBI" id="CHEBI:18420"/>
    </cofactor>
</comment>
<keyword evidence="8" id="KW-1185">Reference proteome</keyword>
<dbReference type="NCBIfam" id="TIGR00757">
    <property type="entry name" value="RNaseEG"/>
    <property type="match status" value="1"/>
</dbReference>
<dbReference type="Pfam" id="PF10150">
    <property type="entry name" value="RNase_E_G"/>
    <property type="match status" value="1"/>
</dbReference>
<reference evidence="8" key="1">
    <citation type="journal article" date="2019" name="Int. J. Syst. Evol. Microbiol.">
        <title>The Global Catalogue of Microorganisms (GCM) 10K type strain sequencing project: providing services to taxonomists for standard genome sequencing and annotation.</title>
        <authorList>
            <consortium name="The Broad Institute Genomics Platform"/>
            <consortium name="The Broad Institute Genome Sequencing Center for Infectious Disease"/>
            <person name="Wu L."/>
            <person name="Ma J."/>
        </authorList>
    </citation>
    <scope>NUCLEOTIDE SEQUENCE [LARGE SCALE GENOMIC DNA]</scope>
    <source>
        <strain evidence="8">CCUG 53270</strain>
    </source>
</reference>
<dbReference type="SMART" id="SM00316">
    <property type="entry name" value="S1"/>
    <property type="match status" value="1"/>
</dbReference>
<evidence type="ECO:0000256" key="4">
    <source>
        <dbReference type="ARBA" id="ARBA00022842"/>
    </source>
</evidence>
<keyword evidence="2" id="KW-0479">Metal-binding</keyword>
<organism evidence="7 8">
    <name type="scientific">Paenibacillus vulneris</name>
    <dbReference type="NCBI Taxonomy" id="1133364"/>
    <lineage>
        <taxon>Bacteria</taxon>
        <taxon>Bacillati</taxon>
        <taxon>Bacillota</taxon>
        <taxon>Bacilli</taxon>
        <taxon>Bacillales</taxon>
        <taxon>Paenibacillaceae</taxon>
        <taxon>Paenibacillus</taxon>
    </lineage>
</organism>
<keyword evidence="3" id="KW-0378">Hydrolase</keyword>
<evidence type="ECO:0000256" key="3">
    <source>
        <dbReference type="ARBA" id="ARBA00022801"/>
    </source>
</evidence>
<dbReference type="Proteomes" id="UP001597180">
    <property type="component" value="Unassembled WGS sequence"/>
</dbReference>
<comment type="caution">
    <text evidence="7">The sequence shown here is derived from an EMBL/GenBank/DDBJ whole genome shotgun (WGS) entry which is preliminary data.</text>
</comment>
<dbReference type="CDD" id="cd04453">
    <property type="entry name" value="S1_RNase_E"/>
    <property type="match status" value="1"/>
</dbReference>
<dbReference type="InterPro" id="IPR012340">
    <property type="entry name" value="NA-bd_OB-fold"/>
</dbReference>
<dbReference type="InterPro" id="IPR004659">
    <property type="entry name" value="RNase_E/G"/>
</dbReference>
<gene>
    <name evidence="7" type="ORF">ACFQ4B_18975</name>
</gene>
<sequence>MKRILVQCGQDQIEVAVMEDDRLVEYDNELRGAEHLAGNMYIGRVVNVLQGMQAAFLDIGLEKNAFLYIDDILPAHLEKHPKQKPLITELVQVGQALLVQVVKEPVGNKGARVTTHYSIPGRWGVYMPRADYVGVSRKIEIETERERLKHAAEKHLKQGEGFIVRTAAEGVAEELITTDLIDLRKRWQAVEELSSLQGPVPRKVYTDFGLLPRWIRDVFRDDVQELWVNDKDAYDTIMTLVRAVSPGLCERVRRFERTRGTLFGTFQADEQLENSFKRKIWLDNGGYVVVDHTEALTVFDVNTGRYTGSVDLEQTVKDTNVLAAKEIARLLRLRDIGGLIIIDFIDMDLVAHRQLVLDTLEQEVKRDRTKTVVEGWTRLGLVEMTRKKVRDGKDKVTIRRCTECEGTGWLWTK</sequence>
<evidence type="ECO:0000256" key="5">
    <source>
        <dbReference type="ARBA" id="ARBA00022884"/>
    </source>
</evidence>
<evidence type="ECO:0000313" key="8">
    <source>
        <dbReference type="Proteomes" id="UP001597180"/>
    </source>
</evidence>
<dbReference type="PANTHER" id="PTHR30001:SF0">
    <property type="entry name" value="RIBONUCLEASE G"/>
    <property type="match status" value="1"/>
</dbReference>
<dbReference type="InterPro" id="IPR003029">
    <property type="entry name" value="S1_domain"/>
</dbReference>
<evidence type="ECO:0000256" key="2">
    <source>
        <dbReference type="ARBA" id="ARBA00022723"/>
    </source>
</evidence>
<evidence type="ECO:0000259" key="6">
    <source>
        <dbReference type="SMART" id="SM00316"/>
    </source>
</evidence>
<evidence type="ECO:0000313" key="7">
    <source>
        <dbReference type="EMBL" id="MFD1222208.1"/>
    </source>
</evidence>
<dbReference type="Gene3D" id="2.40.50.140">
    <property type="entry name" value="Nucleic acid-binding proteins"/>
    <property type="match status" value="1"/>
</dbReference>
<dbReference type="PANTHER" id="PTHR30001">
    <property type="entry name" value="RIBONUCLEASE"/>
    <property type="match status" value="1"/>
</dbReference>
<dbReference type="SUPFAM" id="SSF50249">
    <property type="entry name" value="Nucleic acid-binding proteins"/>
    <property type="match status" value="1"/>
</dbReference>
<dbReference type="InterPro" id="IPR019307">
    <property type="entry name" value="RNA-bd_AU-1/RNase_E/G"/>
</dbReference>
<protein>
    <submittedName>
        <fullName evidence="7">Rne/Rng family ribonuclease</fullName>
    </submittedName>
</protein>
<keyword evidence="4" id="KW-0460">Magnesium</keyword>